<feature type="region of interest" description="Disordered" evidence="4">
    <location>
        <begin position="893"/>
        <end position="964"/>
    </location>
</feature>
<evidence type="ECO:0000313" key="7">
    <source>
        <dbReference type="RefSeq" id="XP_027772474.1"/>
    </source>
</evidence>
<feature type="compositionally biased region" description="Basic and acidic residues" evidence="4">
    <location>
        <begin position="288"/>
        <end position="298"/>
    </location>
</feature>
<feature type="compositionally biased region" description="Polar residues" evidence="4">
    <location>
        <begin position="22"/>
        <end position="38"/>
    </location>
</feature>
<evidence type="ECO:0000313" key="6">
    <source>
        <dbReference type="RefSeq" id="XP_015073341.1"/>
    </source>
</evidence>
<keyword evidence="2 3" id="KW-0175">Coiled coil</keyword>
<feature type="region of interest" description="Disordered" evidence="4">
    <location>
        <begin position="717"/>
        <end position="762"/>
    </location>
</feature>
<feature type="compositionally biased region" description="Basic and acidic residues" evidence="4">
    <location>
        <begin position="1"/>
        <end position="20"/>
    </location>
</feature>
<evidence type="ECO:0000256" key="1">
    <source>
        <dbReference type="ARBA" id="ARBA00005485"/>
    </source>
</evidence>
<dbReference type="Pfam" id="PF05701">
    <property type="entry name" value="WEMBL"/>
    <property type="match status" value="1"/>
</dbReference>
<dbReference type="InterPro" id="IPR008545">
    <property type="entry name" value="Web"/>
</dbReference>
<evidence type="ECO:0000256" key="3">
    <source>
        <dbReference type="SAM" id="Coils"/>
    </source>
</evidence>
<feature type="region of interest" description="Disordered" evidence="4">
    <location>
        <begin position="609"/>
        <end position="628"/>
    </location>
</feature>
<keyword evidence="5" id="KW-1185">Reference proteome</keyword>
<feature type="region of interest" description="Disordered" evidence="4">
    <location>
        <begin position="792"/>
        <end position="854"/>
    </location>
</feature>
<feature type="region of interest" description="Disordered" evidence="4">
    <location>
        <begin position="1"/>
        <end position="304"/>
    </location>
</feature>
<feature type="coiled-coil region" evidence="3">
    <location>
        <begin position="362"/>
        <end position="440"/>
    </location>
</feature>
<feature type="compositionally biased region" description="Polar residues" evidence="4">
    <location>
        <begin position="936"/>
        <end position="954"/>
    </location>
</feature>
<feature type="coiled-coil region" evidence="3">
    <location>
        <begin position="465"/>
        <end position="520"/>
    </location>
</feature>
<accession>A0ABM1V9Q6</accession>
<reference evidence="6 7" key="2">
    <citation type="submission" date="2025-05" db="UniProtKB">
        <authorList>
            <consortium name="RefSeq"/>
        </authorList>
    </citation>
    <scope>IDENTIFICATION</scope>
</reference>
<evidence type="ECO:0000313" key="5">
    <source>
        <dbReference type="Proteomes" id="UP000694930"/>
    </source>
</evidence>
<evidence type="ECO:0000256" key="4">
    <source>
        <dbReference type="SAM" id="MobiDB-lite"/>
    </source>
</evidence>
<proteinExistence type="inferred from homology"/>
<sequence>MGDAKDMKENAPPESSHEPKVSSPNDDQSHSAAQTSQHTSEKEISKIQETAVDASEHLKEASHSLLQGRQTPAGGNLISSAPIKSDGMSTISKTGISQMASGTPMVEPEASPQLAHDLKTDLSAHTIATALSESNSSSTLDAKPSEILEPALDMGANVKVQNQPNDSSEGPTAQKDASSALTGNSDTSTLKEENIKESSGYVQSNYSEEAKVSSEHVQSNHSEVAKESSAHVQSKHSEVAKESSEHVQSHHSGVEPNNASLLHQPDNSSSSTHVDTDDSSPISTQVMKKPENNHHIRTPDFIGRPLAKSSTFSARASIRTASPKHPEKSDINKGHIDTAAPIESVKQAVSKFGGIVDWKAHRVQTVERRQLVEQELAKVQEEIPFYKKQSQAAEDAKVLVLKELDGTKRLIEELKLNLERAQKEEQQAKQDSELAKLRVEEMEQGIGNDLSIAAKAQLEVARARHAAAVAELKTVKSELEDLRKDYALLVSDKDGAVKKAEEAVSASKEVEKTLETLTIELITAKESLEIAHAAHLEAEEHRIGAAMAGEQDALNWEKELKQAEEELVRLNQQILSAKDLRGKLDTASALLLDLKTELAAYMESKLKQETGEGNLNGEQSEPEKRTHDEIQSVVATAKRELEEVKLNIEKATTEVNFLKVAATSLKAELEKEKSELAALQQREGMASVAASSLEAELSRTQSEIVLAQKKEKEAREKMVELPKQLQEASQEADRAKSLAQMARDDLNKAKEEAEEAKAGASTVESKLLAVKKEIEAAKAAEKLALAAIAALEESESAQKTKDEETPPGVTLSLEEYYELSKQAHEAEEQANKKVAEAHTQIDVAKESELRSLNRLEEVNREIAERKEALGLALQKAEKAKEGKLSVEQELRKWREEQEQRRKASVPIPPTTGSPRKSDEENNESNTSESVPEATASYDSTSPKAQLQASSTEADSSPDVKIPKKKKRSFFPRIFMFLGRRKAAQAKSAQ</sequence>
<evidence type="ECO:0000256" key="2">
    <source>
        <dbReference type="ARBA" id="ARBA00023054"/>
    </source>
</evidence>
<feature type="compositionally biased region" description="Polar residues" evidence="4">
    <location>
        <begin position="159"/>
        <end position="188"/>
    </location>
</feature>
<dbReference type="GeneID" id="107017656"/>
<organism evidence="5 7">
    <name type="scientific">Solanum pennellii</name>
    <name type="common">Tomato</name>
    <name type="synonym">Lycopersicon pennellii</name>
    <dbReference type="NCBI Taxonomy" id="28526"/>
    <lineage>
        <taxon>Eukaryota</taxon>
        <taxon>Viridiplantae</taxon>
        <taxon>Streptophyta</taxon>
        <taxon>Embryophyta</taxon>
        <taxon>Tracheophyta</taxon>
        <taxon>Spermatophyta</taxon>
        <taxon>Magnoliopsida</taxon>
        <taxon>eudicotyledons</taxon>
        <taxon>Gunneridae</taxon>
        <taxon>Pentapetalae</taxon>
        <taxon>asterids</taxon>
        <taxon>lamiids</taxon>
        <taxon>Solanales</taxon>
        <taxon>Solanaceae</taxon>
        <taxon>Solanoideae</taxon>
        <taxon>Solaneae</taxon>
        <taxon>Solanum</taxon>
        <taxon>Solanum subgen. Lycopersicon</taxon>
    </lineage>
</organism>
<feature type="compositionally biased region" description="Basic and acidic residues" evidence="4">
    <location>
        <begin position="821"/>
        <end position="836"/>
    </location>
</feature>
<feature type="compositionally biased region" description="Basic and acidic residues" evidence="4">
    <location>
        <begin position="223"/>
        <end position="248"/>
    </location>
</feature>
<protein>
    <submittedName>
        <fullName evidence="6 7">Protein WEAK CHLOROPLAST MOVEMENT UNDER BLUE LIGHT 1-like</fullName>
    </submittedName>
</protein>
<gene>
    <name evidence="6 7" type="primary">LOC107017656</name>
</gene>
<comment type="similarity">
    <text evidence="1">Belongs to the WEB family.</text>
</comment>
<feature type="compositionally biased region" description="Polar residues" evidence="4">
    <location>
        <begin position="129"/>
        <end position="140"/>
    </location>
</feature>
<feature type="compositionally biased region" description="Basic and acidic residues" evidence="4">
    <location>
        <begin position="843"/>
        <end position="854"/>
    </location>
</feature>
<feature type="compositionally biased region" description="Basic and acidic residues" evidence="4">
    <location>
        <begin position="731"/>
        <end position="757"/>
    </location>
</feature>
<dbReference type="PANTHER" id="PTHR32054">
    <property type="entry name" value="HEAVY CHAIN, PUTATIVE, EXPRESSED-RELATED-RELATED"/>
    <property type="match status" value="1"/>
</dbReference>
<feature type="compositionally biased region" description="Polar residues" evidence="4">
    <location>
        <begin position="87"/>
        <end position="101"/>
    </location>
</feature>
<dbReference type="PANTHER" id="PTHR32054:SF44">
    <property type="entry name" value="PROTEIN WEAK CHLOROPLAST MOVEMENT UNDER BLUE LIGHT 1-LIKE"/>
    <property type="match status" value="1"/>
</dbReference>
<feature type="coiled-coil region" evidence="3">
    <location>
        <begin position="546"/>
        <end position="580"/>
    </location>
</feature>
<dbReference type="Proteomes" id="UP000694930">
    <property type="component" value="Chromosome 4"/>
</dbReference>
<dbReference type="RefSeq" id="XP_027772474.1">
    <property type="nucleotide sequence ID" value="XM_027916673.1"/>
</dbReference>
<dbReference type="RefSeq" id="XP_015073341.1">
    <property type="nucleotide sequence ID" value="XM_015217855.2"/>
</dbReference>
<name>A0ABM1V9Q6_SOLPN</name>
<reference evidence="5" key="1">
    <citation type="journal article" date="2014" name="Nat. Genet.">
        <title>The genome of the stress-tolerant wild tomato species Solanum pennellii.</title>
        <authorList>
            <person name="Bolger A."/>
            <person name="Scossa F."/>
            <person name="Bolger M.E."/>
            <person name="Lanz C."/>
            <person name="Maumus F."/>
            <person name="Tohge T."/>
            <person name="Quesneville H."/>
            <person name="Alseekh S."/>
            <person name="Sorensen I."/>
            <person name="Lichtenstein G."/>
            <person name="Fich E.A."/>
            <person name="Conte M."/>
            <person name="Keller H."/>
            <person name="Schneeberger K."/>
            <person name="Schwacke R."/>
            <person name="Ofner I."/>
            <person name="Vrebalov J."/>
            <person name="Xu Y."/>
            <person name="Osorio S."/>
            <person name="Aflitos S.A."/>
            <person name="Schijlen E."/>
            <person name="Jimenez-Gomez J.M."/>
            <person name="Ryngajllo M."/>
            <person name="Kimura S."/>
            <person name="Kumar R."/>
            <person name="Koenig D."/>
            <person name="Headland L.R."/>
            <person name="Maloof J.N."/>
            <person name="Sinha N."/>
            <person name="van Ham R.C."/>
            <person name="Lankhorst R.K."/>
            <person name="Mao L."/>
            <person name="Vogel A."/>
            <person name="Arsova B."/>
            <person name="Panstruga R."/>
            <person name="Fei Z."/>
            <person name="Rose J.K."/>
            <person name="Zamir D."/>
            <person name="Carrari F."/>
            <person name="Giovannoni J.J."/>
            <person name="Weigel D."/>
            <person name="Usadel B."/>
            <person name="Fernie A.R."/>
        </authorList>
    </citation>
    <scope>NUCLEOTIDE SEQUENCE [LARGE SCALE GENOMIC DNA]</scope>
</reference>